<evidence type="ECO:0008006" key="3">
    <source>
        <dbReference type="Google" id="ProtNLM"/>
    </source>
</evidence>
<reference evidence="1 2" key="1">
    <citation type="submission" date="2019-04" db="EMBL/GenBank/DDBJ databases">
        <title>Genome sequencing of Clostridium botulinum Groups I-IV and Clostridium butyricum.</title>
        <authorList>
            <person name="Brunt J."/>
            <person name="Van Vliet A.H.M."/>
            <person name="Stringer S.C."/>
            <person name="Carter A.T."/>
            <person name="Peck M.W."/>
        </authorList>
    </citation>
    <scope>NUCLEOTIDE SEQUENCE [LARGE SCALE GENOMIC DNA]</scope>
    <source>
        <strain evidence="1 2">Colworth BL30</strain>
    </source>
</reference>
<dbReference type="EMBL" id="SWQE01000004">
    <property type="protein sequence ID" value="NFJ08550.1"/>
    <property type="molecule type" value="Genomic_DNA"/>
</dbReference>
<sequence>MMDIVVKGAKEKGYEPDFWTTPDSTNSYGRPYLYMIFRNIEALKLSAPWRGGKVGDIAMDIKEGINAGVWSVGVVV</sequence>
<proteinExistence type="predicted"/>
<gene>
    <name evidence="1" type="ORF">FC871_08695</name>
</gene>
<dbReference type="Gene3D" id="3.40.50.1000">
    <property type="entry name" value="HAD superfamily/HAD-like"/>
    <property type="match status" value="1"/>
</dbReference>
<name>A0A846J5P8_CLOBO</name>
<comment type="caution">
    <text evidence="1">The sequence shown here is derived from an EMBL/GenBank/DDBJ whole genome shotgun (WGS) entry which is preliminary data.</text>
</comment>
<dbReference type="Proteomes" id="UP000480039">
    <property type="component" value="Unassembled WGS sequence"/>
</dbReference>
<dbReference type="AlphaFoldDB" id="A0A846J5P8"/>
<dbReference type="SUPFAM" id="SSF56784">
    <property type="entry name" value="HAD-like"/>
    <property type="match status" value="1"/>
</dbReference>
<evidence type="ECO:0000313" key="1">
    <source>
        <dbReference type="EMBL" id="NFJ08550.1"/>
    </source>
</evidence>
<protein>
    <recommendedName>
        <fullName evidence="3">Phosphonoacetaldehyde hydrolase</fullName>
    </recommendedName>
</protein>
<accession>A0A846J5P8</accession>
<dbReference type="InterPro" id="IPR036412">
    <property type="entry name" value="HAD-like_sf"/>
</dbReference>
<dbReference type="InterPro" id="IPR023214">
    <property type="entry name" value="HAD_sf"/>
</dbReference>
<evidence type="ECO:0000313" key="2">
    <source>
        <dbReference type="Proteomes" id="UP000480039"/>
    </source>
</evidence>
<organism evidence="1 2">
    <name type="scientific">Clostridium botulinum</name>
    <dbReference type="NCBI Taxonomy" id="1491"/>
    <lineage>
        <taxon>Bacteria</taxon>
        <taxon>Bacillati</taxon>
        <taxon>Bacillota</taxon>
        <taxon>Clostridia</taxon>
        <taxon>Eubacteriales</taxon>
        <taxon>Clostridiaceae</taxon>
        <taxon>Clostridium</taxon>
    </lineage>
</organism>